<protein>
    <submittedName>
        <fullName evidence="2">3'-5' exonuclease</fullName>
    </submittedName>
</protein>
<dbReference type="eggNOG" id="COG0349">
    <property type="taxonomic scope" value="Bacteria"/>
</dbReference>
<reference evidence="2 3" key="1">
    <citation type="journal article" date="2011" name="Stand. Genomic Sci.">
        <title>Complete genome sequence of Haliscomenobacter hydrossis type strain (O).</title>
        <authorList>
            <consortium name="US DOE Joint Genome Institute (JGI-PGF)"/>
            <person name="Daligault H."/>
            <person name="Lapidus A."/>
            <person name="Zeytun A."/>
            <person name="Nolan M."/>
            <person name="Lucas S."/>
            <person name="Del Rio T.G."/>
            <person name="Tice H."/>
            <person name="Cheng J.F."/>
            <person name="Tapia R."/>
            <person name="Han C."/>
            <person name="Goodwin L."/>
            <person name="Pitluck S."/>
            <person name="Liolios K."/>
            <person name="Pagani I."/>
            <person name="Ivanova N."/>
            <person name="Huntemann M."/>
            <person name="Mavromatis K."/>
            <person name="Mikhailova N."/>
            <person name="Pati A."/>
            <person name="Chen A."/>
            <person name="Palaniappan K."/>
            <person name="Land M."/>
            <person name="Hauser L."/>
            <person name="Brambilla E.M."/>
            <person name="Rohde M."/>
            <person name="Verbarg S."/>
            <person name="Goker M."/>
            <person name="Bristow J."/>
            <person name="Eisen J.A."/>
            <person name="Markowitz V."/>
            <person name="Hugenholtz P."/>
            <person name="Kyrpides N.C."/>
            <person name="Klenk H.P."/>
            <person name="Woyke T."/>
        </authorList>
    </citation>
    <scope>NUCLEOTIDE SEQUENCE [LARGE SCALE GENOMIC DNA]</scope>
    <source>
        <strain evidence="3">ATCC 27775 / DSM 1100 / LMG 10767 / O</strain>
    </source>
</reference>
<feature type="domain" description="3'-5' exonuclease" evidence="1">
    <location>
        <begin position="4"/>
        <end position="172"/>
    </location>
</feature>
<dbReference type="EMBL" id="CP002691">
    <property type="protein sequence ID" value="AEE53896.1"/>
    <property type="molecule type" value="Genomic_DNA"/>
</dbReference>
<dbReference type="Gene3D" id="1.10.150.80">
    <property type="entry name" value="HRDC domain"/>
    <property type="match status" value="1"/>
</dbReference>
<keyword evidence="2" id="KW-0269">Exonuclease</keyword>
<name>F4L2H8_HALH1</name>
<keyword evidence="2" id="KW-0540">Nuclease</keyword>
<gene>
    <name evidence="2" type="ordered locus">Halhy_6074</name>
</gene>
<dbReference type="PANTHER" id="PTHR47649">
    <property type="entry name" value="RIBONUCLEASE D"/>
    <property type="match status" value="1"/>
</dbReference>
<dbReference type="GO" id="GO:0000166">
    <property type="term" value="F:nucleotide binding"/>
    <property type="evidence" value="ECO:0007669"/>
    <property type="project" value="InterPro"/>
</dbReference>
<organism evidence="2 3">
    <name type="scientific">Haliscomenobacter hydrossis (strain ATCC 27775 / DSM 1100 / LMG 10767 / O)</name>
    <dbReference type="NCBI Taxonomy" id="760192"/>
    <lineage>
        <taxon>Bacteria</taxon>
        <taxon>Pseudomonadati</taxon>
        <taxon>Bacteroidota</taxon>
        <taxon>Saprospiria</taxon>
        <taxon>Saprospirales</taxon>
        <taxon>Haliscomenobacteraceae</taxon>
        <taxon>Haliscomenobacter</taxon>
    </lineage>
</organism>
<dbReference type="Pfam" id="PF01612">
    <property type="entry name" value="DNA_pol_A_exo1"/>
    <property type="match status" value="1"/>
</dbReference>
<keyword evidence="3" id="KW-1185">Reference proteome</keyword>
<evidence type="ECO:0000259" key="1">
    <source>
        <dbReference type="SMART" id="SM00474"/>
    </source>
</evidence>
<evidence type="ECO:0000313" key="3">
    <source>
        <dbReference type="Proteomes" id="UP000008461"/>
    </source>
</evidence>
<dbReference type="Gene3D" id="3.30.420.10">
    <property type="entry name" value="Ribonuclease H-like superfamily/Ribonuclease H"/>
    <property type="match status" value="1"/>
</dbReference>
<dbReference type="SMART" id="SM00474">
    <property type="entry name" value="35EXOc"/>
    <property type="match status" value="1"/>
</dbReference>
<accession>F4L2H8</accession>
<dbReference type="InterPro" id="IPR051086">
    <property type="entry name" value="RNase_D-like"/>
</dbReference>
<dbReference type="InterPro" id="IPR044876">
    <property type="entry name" value="HRDC_dom_sf"/>
</dbReference>
<dbReference type="Proteomes" id="UP000008461">
    <property type="component" value="Chromosome"/>
</dbReference>
<keyword evidence="2" id="KW-0378">Hydrolase</keyword>
<dbReference type="GO" id="GO:0003676">
    <property type="term" value="F:nucleic acid binding"/>
    <property type="evidence" value="ECO:0007669"/>
    <property type="project" value="InterPro"/>
</dbReference>
<dbReference type="InterPro" id="IPR012337">
    <property type="entry name" value="RNaseH-like_sf"/>
</dbReference>
<dbReference type="InterPro" id="IPR002562">
    <property type="entry name" value="3'-5'_exonuclease_dom"/>
</dbReference>
<dbReference type="SUPFAM" id="SSF47819">
    <property type="entry name" value="HRDC-like"/>
    <property type="match status" value="1"/>
</dbReference>
<dbReference type="PANTHER" id="PTHR47649:SF1">
    <property type="entry name" value="RIBONUCLEASE D"/>
    <property type="match status" value="1"/>
</dbReference>
<dbReference type="InterPro" id="IPR010997">
    <property type="entry name" value="HRDC-like_sf"/>
</dbReference>
<proteinExistence type="predicted"/>
<dbReference type="SUPFAM" id="SSF53098">
    <property type="entry name" value="Ribonuclease H-like"/>
    <property type="match status" value="1"/>
</dbReference>
<dbReference type="RefSeq" id="WP_013768418.1">
    <property type="nucleotide sequence ID" value="NC_015510.1"/>
</dbReference>
<evidence type="ECO:0000313" key="2">
    <source>
        <dbReference type="EMBL" id="AEE53896.1"/>
    </source>
</evidence>
<dbReference type="CDD" id="cd06142">
    <property type="entry name" value="RNaseD_exo"/>
    <property type="match status" value="1"/>
</dbReference>
<dbReference type="STRING" id="760192.Halhy_6074"/>
<reference key="2">
    <citation type="submission" date="2011-04" db="EMBL/GenBank/DDBJ databases">
        <title>Complete sequence of chromosome of Haliscomenobacter hydrossis DSM 1100.</title>
        <authorList>
            <consortium name="US DOE Joint Genome Institute (JGI-PGF)"/>
            <person name="Lucas S."/>
            <person name="Han J."/>
            <person name="Lapidus A."/>
            <person name="Bruce D."/>
            <person name="Goodwin L."/>
            <person name="Pitluck S."/>
            <person name="Peters L."/>
            <person name="Kyrpides N."/>
            <person name="Mavromatis K."/>
            <person name="Ivanova N."/>
            <person name="Ovchinnikova G."/>
            <person name="Pagani I."/>
            <person name="Daligault H."/>
            <person name="Detter J.C."/>
            <person name="Han C."/>
            <person name="Land M."/>
            <person name="Hauser L."/>
            <person name="Markowitz V."/>
            <person name="Cheng J.-F."/>
            <person name="Hugenholtz P."/>
            <person name="Woyke T."/>
            <person name="Wu D."/>
            <person name="Verbarg S."/>
            <person name="Frueling A."/>
            <person name="Brambilla E."/>
            <person name="Klenk H.-P."/>
            <person name="Eisen J.A."/>
        </authorList>
    </citation>
    <scope>NUCLEOTIDE SEQUENCE</scope>
    <source>
        <strain>DSM 1100</strain>
    </source>
</reference>
<dbReference type="OrthoDB" id="9800549at2"/>
<dbReference type="KEGG" id="hhy:Halhy_6074"/>
<dbReference type="HOGENOM" id="CLU_042387_0_0_10"/>
<sequence>MQAFEFITTKEGLDNFRQVNDDIEWMCFDSEFVGEKRFTTRLCLIQVATRHGLFLIDPFPLKNLDPFLEMIENPNIVKVTHAGENDYRLLYASFGTIPKNTFDTQIAAGFLGYRYPLAFKKLVETELKINMNKSFTVADWEARPFNQNQLKYAIQDIEPLYDLWKMQEADLLRKKRLHWAEEEFKVLERESYYAKEPHYEALNSDLMKSLNKRERLFLLRLFEWRRNTAEDKNYSKEMVLPSKFMSQIVRSMRSGRAGLRENRRIPDKFAGDLWPVMNELYSREISEEERMLLLMVPSEEDENANEEILTEFLYLVIRHQCMQNGISHSLALPRNWFKKIKNDPSFAEEVFGQGWRKELFGDTFVRWLSQPDNLSIVIKPDVIELRLSGNEGKES</sequence>
<dbReference type="AlphaFoldDB" id="F4L2H8"/>
<dbReference type="GO" id="GO:0008408">
    <property type="term" value="F:3'-5' exonuclease activity"/>
    <property type="evidence" value="ECO:0007669"/>
    <property type="project" value="InterPro"/>
</dbReference>
<dbReference type="GO" id="GO:0006139">
    <property type="term" value="P:nucleobase-containing compound metabolic process"/>
    <property type="evidence" value="ECO:0007669"/>
    <property type="project" value="InterPro"/>
</dbReference>
<dbReference type="InterPro" id="IPR036397">
    <property type="entry name" value="RNaseH_sf"/>
</dbReference>